<proteinExistence type="predicted"/>
<sequence>MAYKAGMDAPTVQAGAELVRRRAARNGADHGDGMARLGAERALTQLAIDLEISAAEFERRPARQRRPS</sequence>
<evidence type="ECO:0000313" key="1">
    <source>
        <dbReference type="EMBL" id="MCP3732147.1"/>
    </source>
</evidence>
<reference evidence="1" key="1">
    <citation type="submission" date="2022-05" db="EMBL/GenBank/DDBJ databases">
        <title>Sphingomonas sp. strain MG17 Genome sequencing and assembly.</title>
        <authorList>
            <person name="Kim I."/>
        </authorList>
    </citation>
    <scope>NUCLEOTIDE SEQUENCE</scope>
    <source>
        <strain evidence="1">MG17</strain>
    </source>
</reference>
<accession>A0A9X2KMW9</accession>
<gene>
    <name evidence="1" type="ORF">M9978_17125</name>
</gene>
<name>A0A9X2KMW9_9SPHN</name>
<organism evidence="1 2">
    <name type="scientific">Sphingomonas tagetis</name>
    <dbReference type="NCBI Taxonomy" id="2949092"/>
    <lineage>
        <taxon>Bacteria</taxon>
        <taxon>Pseudomonadati</taxon>
        <taxon>Pseudomonadota</taxon>
        <taxon>Alphaproteobacteria</taxon>
        <taxon>Sphingomonadales</taxon>
        <taxon>Sphingomonadaceae</taxon>
        <taxon>Sphingomonas</taxon>
    </lineage>
</organism>
<dbReference type="RefSeq" id="WP_254295332.1">
    <property type="nucleotide sequence ID" value="NZ_JAMLDX010000015.1"/>
</dbReference>
<dbReference type="AlphaFoldDB" id="A0A9X2KMW9"/>
<dbReference type="EMBL" id="JAMLDX010000015">
    <property type="protein sequence ID" value="MCP3732147.1"/>
    <property type="molecule type" value="Genomic_DNA"/>
</dbReference>
<comment type="caution">
    <text evidence="1">The sequence shown here is derived from an EMBL/GenBank/DDBJ whole genome shotgun (WGS) entry which is preliminary data.</text>
</comment>
<keyword evidence="2" id="KW-1185">Reference proteome</keyword>
<protein>
    <submittedName>
        <fullName evidence="1">Uncharacterized protein</fullName>
    </submittedName>
</protein>
<evidence type="ECO:0000313" key="2">
    <source>
        <dbReference type="Proteomes" id="UP001139451"/>
    </source>
</evidence>
<dbReference type="Proteomes" id="UP001139451">
    <property type="component" value="Unassembled WGS sequence"/>
</dbReference>